<dbReference type="InterPro" id="IPR057363">
    <property type="entry name" value="Volactin"/>
</dbReference>
<sequence length="356" mass="39687">MKPDKGRKIIRLKFMAKNIKKELSANGLDVGTAFICCARKSGPKVSYESVRNCFFDVEYSSFAEDILKKNNAAYFRKENRLYLLGEDAIRFANFFGKITRRPLRQGVLSPQEEEAFLVVELLIRELLKKAQTKGELVYYSVPGSPIDVDLNITYHQDIIKRLLENLGYRAKPLNEGLAVVYSELQSNDFTGLGISIGGGMTNVCLASMAIPILTFSIARAGDWLDGEVAKATNESVSKITSIKEATLNLNSAKCSSDKTLQAFYIYYGHLVDYILEKLVEEFKKHPGLRFEKPIPIVLTGGTTSPEGFLNEFKEGLKKINLPIKIGEVKVASEPLLSVAKGTLRASLVELEKEEKL</sequence>
<reference evidence="2" key="1">
    <citation type="submission" date="2017-09" db="EMBL/GenBank/DDBJ databases">
        <title>Depth-based differentiation of microbial function through sediment-hosted aquifers and enrichment of novel symbionts in the deep terrestrial subsurface.</title>
        <authorList>
            <person name="Probst A.J."/>
            <person name="Ladd B."/>
            <person name="Jarett J.K."/>
            <person name="Geller-Mcgrath D.E."/>
            <person name="Sieber C.M.K."/>
            <person name="Emerson J.B."/>
            <person name="Anantharaman K."/>
            <person name="Thomas B.C."/>
            <person name="Malmstrom R."/>
            <person name="Stieglmeier M."/>
            <person name="Klingl A."/>
            <person name="Woyke T."/>
            <person name="Ryan C.M."/>
            <person name="Banfield J.F."/>
        </authorList>
    </citation>
    <scope>NUCLEOTIDE SEQUENCE [LARGE SCALE GENOMIC DNA]</scope>
</reference>
<evidence type="ECO:0008006" key="3">
    <source>
        <dbReference type="Google" id="ProtNLM"/>
    </source>
</evidence>
<protein>
    <recommendedName>
        <fullName evidence="3">SHS2 domain-containing protein</fullName>
    </recommendedName>
</protein>
<dbReference type="EMBL" id="PEYD01000051">
    <property type="protein sequence ID" value="PIS39301.1"/>
    <property type="molecule type" value="Genomic_DNA"/>
</dbReference>
<evidence type="ECO:0000313" key="2">
    <source>
        <dbReference type="Proteomes" id="UP000230088"/>
    </source>
</evidence>
<dbReference type="AlphaFoldDB" id="A0A2H0YLD3"/>
<dbReference type="Pfam" id="PF25216">
    <property type="entry name" value="Volactin"/>
    <property type="match status" value="1"/>
</dbReference>
<dbReference type="SUPFAM" id="SSF53067">
    <property type="entry name" value="Actin-like ATPase domain"/>
    <property type="match status" value="1"/>
</dbReference>
<gene>
    <name evidence="1" type="ORF">COT33_02715</name>
</gene>
<comment type="caution">
    <text evidence="1">The sequence shown here is derived from an EMBL/GenBank/DDBJ whole genome shotgun (WGS) entry which is preliminary data.</text>
</comment>
<accession>A0A2H0YLD3</accession>
<dbReference type="InterPro" id="IPR043129">
    <property type="entry name" value="ATPase_NBD"/>
</dbReference>
<evidence type="ECO:0000313" key="1">
    <source>
        <dbReference type="EMBL" id="PIS39301.1"/>
    </source>
</evidence>
<organism evidence="1 2">
    <name type="scientific">Candidatus Nealsonbacteria bacterium CG08_land_8_20_14_0_20_38_20</name>
    <dbReference type="NCBI Taxonomy" id="1974705"/>
    <lineage>
        <taxon>Bacteria</taxon>
        <taxon>Candidatus Nealsoniibacteriota</taxon>
    </lineage>
</organism>
<name>A0A2H0YLD3_9BACT</name>
<proteinExistence type="predicted"/>
<dbReference type="Proteomes" id="UP000230088">
    <property type="component" value="Unassembled WGS sequence"/>
</dbReference>
<dbReference type="Gene3D" id="3.30.420.40">
    <property type="match status" value="1"/>
</dbReference>